<evidence type="ECO:0000256" key="1">
    <source>
        <dbReference type="SAM" id="MobiDB-lite"/>
    </source>
</evidence>
<gene>
    <name evidence="2" type="ORF">NDU88_008334</name>
</gene>
<dbReference type="Proteomes" id="UP001066276">
    <property type="component" value="Chromosome 5"/>
</dbReference>
<organism evidence="2 3">
    <name type="scientific">Pleurodeles waltl</name>
    <name type="common">Iberian ribbed newt</name>
    <dbReference type="NCBI Taxonomy" id="8319"/>
    <lineage>
        <taxon>Eukaryota</taxon>
        <taxon>Metazoa</taxon>
        <taxon>Chordata</taxon>
        <taxon>Craniata</taxon>
        <taxon>Vertebrata</taxon>
        <taxon>Euteleostomi</taxon>
        <taxon>Amphibia</taxon>
        <taxon>Batrachia</taxon>
        <taxon>Caudata</taxon>
        <taxon>Salamandroidea</taxon>
        <taxon>Salamandridae</taxon>
        <taxon>Pleurodelinae</taxon>
        <taxon>Pleurodeles</taxon>
    </lineage>
</organism>
<sequence length="154" mass="17531">MDGQQLLGSNDRGENNEGAKSDICVVNTDSGMLQSIFNSIKEFQTETRIESRRARVATKRLQGSVRKVAKSCTEIEAKLCTMDERIGAVEEEVDTLKQQNVTQESQMTDVMWKLEELENRQRRNNLRFLGIEEGLEGNDIRSYMIKLLQGAFPN</sequence>
<accession>A0AAV7RVS9</accession>
<comment type="caution">
    <text evidence="2">The sequence shown here is derived from an EMBL/GenBank/DDBJ whole genome shotgun (WGS) entry which is preliminary data.</text>
</comment>
<feature type="region of interest" description="Disordered" evidence="1">
    <location>
        <begin position="1"/>
        <end position="20"/>
    </location>
</feature>
<evidence type="ECO:0000313" key="2">
    <source>
        <dbReference type="EMBL" id="KAJ1155605.1"/>
    </source>
</evidence>
<name>A0AAV7RVS9_PLEWA</name>
<reference evidence="2" key="1">
    <citation type="journal article" date="2022" name="bioRxiv">
        <title>Sequencing and chromosome-scale assembly of the giantPleurodeles waltlgenome.</title>
        <authorList>
            <person name="Brown T."/>
            <person name="Elewa A."/>
            <person name="Iarovenko S."/>
            <person name="Subramanian E."/>
            <person name="Araus A.J."/>
            <person name="Petzold A."/>
            <person name="Susuki M."/>
            <person name="Suzuki K.-i.T."/>
            <person name="Hayashi T."/>
            <person name="Toyoda A."/>
            <person name="Oliveira C."/>
            <person name="Osipova E."/>
            <person name="Leigh N.D."/>
            <person name="Simon A."/>
            <person name="Yun M.H."/>
        </authorList>
    </citation>
    <scope>NUCLEOTIDE SEQUENCE</scope>
    <source>
        <strain evidence="2">20211129_DDA</strain>
        <tissue evidence="2">Liver</tissue>
    </source>
</reference>
<keyword evidence="3" id="KW-1185">Reference proteome</keyword>
<protein>
    <submittedName>
        <fullName evidence="2">Uncharacterized protein</fullName>
    </submittedName>
</protein>
<proteinExistence type="predicted"/>
<evidence type="ECO:0000313" key="3">
    <source>
        <dbReference type="Proteomes" id="UP001066276"/>
    </source>
</evidence>
<dbReference type="AlphaFoldDB" id="A0AAV7RVS9"/>
<dbReference type="EMBL" id="JANPWB010000009">
    <property type="protein sequence ID" value="KAJ1155605.1"/>
    <property type="molecule type" value="Genomic_DNA"/>
</dbReference>
<feature type="compositionally biased region" description="Basic and acidic residues" evidence="1">
    <location>
        <begin position="11"/>
        <end position="20"/>
    </location>
</feature>
<dbReference type="Gene3D" id="1.20.58.60">
    <property type="match status" value="1"/>
</dbReference>